<keyword evidence="1" id="KW-0812">Transmembrane</keyword>
<gene>
    <name evidence="2" type="ORF">LCGC14_2051320</name>
</gene>
<comment type="caution">
    <text evidence="2">The sequence shown here is derived from an EMBL/GenBank/DDBJ whole genome shotgun (WGS) entry which is preliminary data.</text>
</comment>
<evidence type="ECO:0000313" key="2">
    <source>
        <dbReference type="EMBL" id="KKL75800.1"/>
    </source>
</evidence>
<keyword evidence="1" id="KW-0472">Membrane</keyword>
<reference evidence="2" key="1">
    <citation type="journal article" date="2015" name="Nature">
        <title>Complex archaea that bridge the gap between prokaryotes and eukaryotes.</title>
        <authorList>
            <person name="Spang A."/>
            <person name="Saw J.H."/>
            <person name="Jorgensen S.L."/>
            <person name="Zaremba-Niedzwiedzka K."/>
            <person name="Martijn J."/>
            <person name="Lind A.E."/>
            <person name="van Eijk R."/>
            <person name="Schleper C."/>
            <person name="Guy L."/>
            <person name="Ettema T.J."/>
        </authorList>
    </citation>
    <scope>NUCLEOTIDE SEQUENCE</scope>
</reference>
<accession>A0A0F9H2H2</accession>
<sequence>MTEKKVSVLRTPSVTPAQLAVFIALVIYNILSNSYLFEGLDSVINMCITFGSYFLIMSLKGKLGDKGLLKLFTTLVEIITSKESTDIKTKRLESVLVLTARELGTLYEEDLQKLTDHLRLES</sequence>
<evidence type="ECO:0000256" key="1">
    <source>
        <dbReference type="SAM" id="Phobius"/>
    </source>
</evidence>
<protein>
    <submittedName>
        <fullName evidence="2">Uncharacterized protein</fullName>
    </submittedName>
</protein>
<dbReference type="AlphaFoldDB" id="A0A0F9H2H2"/>
<organism evidence="2">
    <name type="scientific">marine sediment metagenome</name>
    <dbReference type="NCBI Taxonomy" id="412755"/>
    <lineage>
        <taxon>unclassified sequences</taxon>
        <taxon>metagenomes</taxon>
        <taxon>ecological metagenomes</taxon>
    </lineage>
</organism>
<feature type="transmembrane region" description="Helical" evidence="1">
    <location>
        <begin position="12"/>
        <end position="31"/>
    </location>
</feature>
<proteinExistence type="predicted"/>
<dbReference type="EMBL" id="LAZR01024247">
    <property type="protein sequence ID" value="KKL75800.1"/>
    <property type="molecule type" value="Genomic_DNA"/>
</dbReference>
<keyword evidence="1" id="KW-1133">Transmembrane helix</keyword>
<name>A0A0F9H2H2_9ZZZZ</name>